<dbReference type="RefSeq" id="WP_068107793.1">
    <property type="nucleotide sequence ID" value="NZ_CP015079.1"/>
</dbReference>
<keyword evidence="5" id="KW-1185">Reference proteome</keyword>
<dbReference type="Gene3D" id="1.10.10.60">
    <property type="entry name" value="Homeodomain-like"/>
    <property type="match status" value="1"/>
</dbReference>
<accession>A0A1A9GII5</accession>
<gene>
    <name evidence="4" type="ORF">I601_1460</name>
</gene>
<dbReference type="STRING" id="1300347.I601_1460"/>
<keyword evidence="2" id="KW-0238">DNA-binding</keyword>
<evidence type="ECO:0000313" key="4">
    <source>
        <dbReference type="EMBL" id="ANH37896.1"/>
    </source>
</evidence>
<proteinExistence type="predicted"/>
<dbReference type="InterPro" id="IPR050109">
    <property type="entry name" value="HTH-type_TetR-like_transc_reg"/>
</dbReference>
<dbReference type="AlphaFoldDB" id="A0A1A9GII5"/>
<dbReference type="SUPFAM" id="SSF46689">
    <property type="entry name" value="Homeodomain-like"/>
    <property type="match status" value="1"/>
</dbReference>
<dbReference type="InterPro" id="IPR009057">
    <property type="entry name" value="Homeodomain-like_sf"/>
</dbReference>
<dbReference type="Proteomes" id="UP000077868">
    <property type="component" value="Chromosome"/>
</dbReference>
<dbReference type="GO" id="GO:0003700">
    <property type="term" value="F:DNA-binding transcription factor activity"/>
    <property type="evidence" value="ECO:0007669"/>
    <property type="project" value="TreeGrafter"/>
</dbReference>
<protein>
    <recommendedName>
        <fullName evidence="6">Bacterial regulatory protein, tetR family</fullName>
    </recommendedName>
</protein>
<dbReference type="SUPFAM" id="SSF48498">
    <property type="entry name" value="Tetracyclin repressor-like, C-terminal domain"/>
    <property type="match status" value="1"/>
</dbReference>
<evidence type="ECO:0000256" key="3">
    <source>
        <dbReference type="ARBA" id="ARBA00023163"/>
    </source>
</evidence>
<dbReference type="KEGG" id="ndk:I601_1460"/>
<dbReference type="Gene3D" id="1.10.357.10">
    <property type="entry name" value="Tetracycline Repressor, domain 2"/>
    <property type="match status" value="1"/>
</dbReference>
<dbReference type="GO" id="GO:0000976">
    <property type="term" value="F:transcription cis-regulatory region binding"/>
    <property type="evidence" value="ECO:0007669"/>
    <property type="project" value="TreeGrafter"/>
</dbReference>
<sequence>MSPVDPTARAHQRRSELLDRLVALYLAEGFSSFGIGDLAARMRCSRTSLYLVADSKEQIVLAAVRGYFRGAAQRIEARVEAEPDRAARLRTYLLAVAEELAPVSARFYADLAAYPPAGEVYEENTRLAAQRVRDLVDEGVAAGALRPVAADFVGAAVAEVMTGIQAGRVGAASGLSDAEAYRALADVVVGGLVRDRE</sequence>
<dbReference type="PANTHER" id="PTHR30055:SF234">
    <property type="entry name" value="HTH-TYPE TRANSCRIPTIONAL REGULATOR BETI"/>
    <property type="match status" value="1"/>
</dbReference>
<evidence type="ECO:0008006" key="6">
    <source>
        <dbReference type="Google" id="ProtNLM"/>
    </source>
</evidence>
<keyword evidence="1" id="KW-0805">Transcription regulation</keyword>
<dbReference type="PANTHER" id="PTHR30055">
    <property type="entry name" value="HTH-TYPE TRANSCRIPTIONAL REGULATOR RUTR"/>
    <property type="match status" value="1"/>
</dbReference>
<reference evidence="4 5" key="1">
    <citation type="submission" date="2016-03" db="EMBL/GenBank/DDBJ databases">
        <title>Complete genome sequence of a soil Actinobacterium, Nocardioides dokdonensis FR1436.</title>
        <authorList>
            <person name="Kwon S.-K."/>
            <person name="Kim K."/>
            <person name="Kim J.F."/>
        </authorList>
    </citation>
    <scope>NUCLEOTIDE SEQUENCE [LARGE SCALE GENOMIC DNA]</scope>
    <source>
        <strain evidence="4 5">FR1436</strain>
    </source>
</reference>
<evidence type="ECO:0000313" key="5">
    <source>
        <dbReference type="Proteomes" id="UP000077868"/>
    </source>
</evidence>
<evidence type="ECO:0000256" key="2">
    <source>
        <dbReference type="ARBA" id="ARBA00023125"/>
    </source>
</evidence>
<name>A0A1A9GII5_9ACTN</name>
<dbReference type="PATRIC" id="fig|1300347.3.peg.1460"/>
<organism evidence="4 5">
    <name type="scientific">Nocardioides dokdonensis FR1436</name>
    <dbReference type="NCBI Taxonomy" id="1300347"/>
    <lineage>
        <taxon>Bacteria</taxon>
        <taxon>Bacillati</taxon>
        <taxon>Actinomycetota</taxon>
        <taxon>Actinomycetes</taxon>
        <taxon>Propionibacteriales</taxon>
        <taxon>Nocardioidaceae</taxon>
        <taxon>Nocardioides</taxon>
    </lineage>
</organism>
<evidence type="ECO:0000256" key="1">
    <source>
        <dbReference type="ARBA" id="ARBA00023015"/>
    </source>
</evidence>
<dbReference type="InterPro" id="IPR036271">
    <property type="entry name" value="Tet_transcr_reg_TetR-rel_C_sf"/>
</dbReference>
<dbReference type="OrthoDB" id="5181477at2"/>
<keyword evidence="3" id="KW-0804">Transcription</keyword>
<dbReference type="EMBL" id="CP015079">
    <property type="protein sequence ID" value="ANH37896.1"/>
    <property type="molecule type" value="Genomic_DNA"/>
</dbReference>